<evidence type="ECO:0000256" key="14">
    <source>
        <dbReference type="SAM" id="Phobius"/>
    </source>
</evidence>
<evidence type="ECO:0000256" key="3">
    <source>
        <dbReference type="ARBA" id="ARBA00012438"/>
    </source>
</evidence>
<dbReference type="InterPro" id="IPR050398">
    <property type="entry name" value="HssS/ArlS-like"/>
</dbReference>
<dbReference type="InterPro" id="IPR005467">
    <property type="entry name" value="His_kinase_dom"/>
</dbReference>
<dbReference type="InterPro" id="IPR036890">
    <property type="entry name" value="HATPase_C_sf"/>
</dbReference>
<evidence type="ECO:0000256" key="5">
    <source>
        <dbReference type="ARBA" id="ARBA00022553"/>
    </source>
</evidence>
<evidence type="ECO:0000256" key="8">
    <source>
        <dbReference type="ARBA" id="ARBA00022741"/>
    </source>
</evidence>
<comment type="catalytic activity">
    <reaction evidence="1">
        <text>ATP + protein L-histidine = ADP + protein N-phospho-L-histidine.</text>
        <dbReference type="EC" id="2.7.13.3"/>
    </reaction>
</comment>
<dbReference type="PROSITE" id="PS50885">
    <property type="entry name" value="HAMP"/>
    <property type="match status" value="1"/>
</dbReference>
<keyword evidence="9 17" id="KW-0418">Kinase</keyword>
<evidence type="ECO:0000313" key="17">
    <source>
        <dbReference type="EMBL" id="HIX47030.1"/>
    </source>
</evidence>
<keyword evidence="13 14" id="KW-0472">Membrane</keyword>
<comment type="subcellular location">
    <subcellularLocation>
        <location evidence="2">Cell membrane</location>
        <topology evidence="2">Multi-pass membrane protein</topology>
    </subcellularLocation>
</comment>
<dbReference type="FunFam" id="1.10.287.130:FF:000001">
    <property type="entry name" value="Two-component sensor histidine kinase"/>
    <property type="match status" value="1"/>
</dbReference>
<dbReference type="GO" id="GO:0005886">
    <property type="term" value="C:plasma membrane"/>
    <property type="evidence" value="ECO:0007669"/>
    <property type="project" value="UniProtKB-SubCell"/>
</dbReference>
<dbReference type="Gene3D" id="1.10.287.130">
    <property type="match status" value="1"/>
</dbReference>
<keyword evidence="12" id="KW-0902">Two-component regulatory system</keyword>
<keyword evidence="7 14" id="KW-0812">Transmembrane</keyword>
<reference evidence="17" key="2">
    <citation type="submission" date="2021-04" db="EMBL/GenBank/DDBJ databases">
        <authorList>
            <person name="Gilroy R."/>
        </authorList>
    </citation>
    <scope>NUCLEOTIDE SEQUENCE</scope>
    <source>
        <strain evidence="17">26628</strain>
    </source>
</reference>
<evidence type="ECO:0000256" key="2">
    <source>
        <dbReference type="ARBA" id="ARBA00004651"/>
    </source>
</evidence>
<comment type="caution">
    <text evidence="17">The sequence shown here is derived from an EMBL/GenBank/DDBJ whole genome shotgun (WGS) entry which is preliminary data.</text>
</comment>
<dbReference type="Gene3D" id="3.30.565.10">
    <property type="entry name" value="Histidine kinase-like ATPase, C-terminal domain"/>
    <property type="match status" value="1"/>
</dbReference>
<dbReference type="InterPro" id="IPR003660">
    <property type="entry name" value="HAMP_dom"/>
</dbReference>
<dbReference type="Pfam" id="PF00672">
    <property type="entry name" value="HAMP"/>
    <property type="match status" value="1"/>
</dbReference>
<evidence type="ECO:0000259" key="16">
    <source>
        <dbReference type="PROSITE" id="PS50885"/>
    </source>
</evidence>
<evidence type="ECO:0000256" key="9">
    <source>
        <dbReference type="ARBA" id="ARBA00022777"/>
    </source>
</evidence>
<feature type="transmembrane region" description="Helical" evidence="14">
    <location>
        <begin position="194"/>
        <end position="216"/>
    </location>
</feature>
<dbReference type="FunFam" id="3.30.565.10:FF:000006">
    <property type="entry name" value="Sensor histidine kinase WalK"/>
    <property type="match status" value="1"/>
</dbReference>
<dbReference type="SMART" id="SM00388">
    <property type="entry name" value="HisKA"/>
    <property type="match status" value="1"/>
</dbReference>
<dbReference type="SUPFAM" id="SSF55874">
    <property type="entry name" value="ATPase domain of HSP90 chaperone/DNA topoisomerase II/histidine kinase"/>
    <property type="match status" value="1"/>
</dbReference>
<evidence type="ECO:0000256" key="13">
    <source>
        <dbReference type="ARBA" id="ARBA00023136"/>
    </source>
</evidence>
<dbReference type="InterPro" id="IPR004358">
    <property type="entry name" value="Sig_transdc_His_kin-like_C"/>
</dbReference>
<dbReference type="SMART" id="SM00304">
    <property type="entry name" value="HAMP"/>
    <property type="match status" value="1"/>
</dbReference>
<dbReference type="GO" id="GO:0000155">
    <property type="term" value="F:phosphorelay sensor kinase activity"/>
    <property type="evidence" value="ECO:0007669"/>
    <property type="project" value="InterPro"/>
</dbReference>
<evidence type="ECO:0000313" key="18">
    <source>
        <dbReference type="Proteomes" id="UP000824249"/>
    </source>
</evidence>
<name>A0A9D1VU60_9FIRM</name>
<dbReference type="EC" id="2.7.13.3" evidence="3"/>
<gene>
    <name evidence="17" type="ORF">H9737_05000</name>
</gene>
<keyword evidence="10" id="KW-0067">ATP-binding</keyword>
<evidence type="ECO:0000256" key="10">
    <source>
        <dbReference type="ARBA" id="ARBA00022840"/>
    </source>
</evidence>
<dbReference type="PRINTS" id="PR00344">
    <property type="entry name" value="BCTRLSENSOR"/>
</dbReference>
<dbReference type="AlphaFoldDB" id="A0A9D1VU60"/>
<evidence type="ECO:0000256" key="1">
    <source>
        <dbReference type="ARBA" id="ARBA00000085"/>
    </source>
</evidence>
<dbReference type="SUPFAM" id="SSF158472">
    <property type="entry name" value="HAMP domain-like"/>
    <property type="match status" value="1"/>
</dbReference>
<proteinExistence type="predicted"/>
<keyword evidence="6" id="KW-0808">Transferase</keyword>
<evidence type="ECO:0000256" key="6">
    <source>
        <dbReference type="ARBA" id="ARBA00022679"/>
    </source>
</evidence>
<evidence type="ECO:0000259" key="15">
    <source>
        <dbReference type="PROSITE" id="PS50109"/>
    </source>
</evidence>
<evidence type="ECO:0000256" key="7">
    <source>
        <dbReference type="ARBA" id="ARBA00022692"/>
    </source>
</evidence>
<dbReference type="CDD" id="cd00082">
    <property type="entry name" value="HisKA"/>
    <property type="match status" value="1"/>
</dbReference>
<keyword evidence="11 14" id="KW-1133">Transmembrane helix</keyword>
<dbReference type="GO" id="GO:0005524">
    <property type="term" value="F:ATP binding"/>
    <property type="evidence" value="ECO:0007669"/>
    <property type="project" value="UniProtKB-KW"/>
</dbReference>
<reference evidence="17" key="1">
    <citation type="journal article" date="2021" name="PeerJ">
        <title>Extensive microbial diversity within the chicken gut microbiome revealed by metagenomics and culture.</title>
        <authorList>
            <person name="Gilroy R."/>
            <person name="Ravi A."/>
            <person name="Getino M."/>
            <person name="Pursley I."/>
            <person name="Horton D.L."/>
            <person name="Alikhan N.F."/>
            <person name="Baker D."/>
            <person name="Gharbi K."/>
            <person name="Hall N."/>
            <person name="Watson M."/>
            <person name="Adriaenssens E.M."/>
            <person name="Foster-Nyarko E."/>
            <person name="Jarju S."/>
            <person name="Secka A."/>
            <person name="Antonio M."/>
            <person name="Oren A."/>
            <person name="Chaudhuri R.R."/>
            <person name="La Ragione R."/>
            <person name="Hildebrand F."/>
            <person name="Pallen M.J."/>
        </authorList>
    </citation>
    <scope>NUCLEOTIDE SEQUENCE</scope>
    <source>
        <strain evidence="17">26628</strain>
    </source>
</reference>
<dbReference type="PANTHER" id="PTHR45528">
    <property type="entry name" value="SENSOR HISTIDINE KINASE CPXA"/>
    <property type="match status" value="1"/>
</dbReference>
<organism evidence="17 18">
    <name type="scientific">Candidatus Borkfalkia faecigallinarum</name>
    <dbReference type="NCBI Taxonomy" id="2838509"/>
    <lineage>
        <taxon>Bacteria</taxon>
        <taxon>Bacillati</taxon>
        <taxon>Bacillota</taxon>
        <taxon>Clostridia</taxon>
        <taxon>Christensenellales</taxon>
        <taxon>Christensenellaceae</taxon>
        <taxon>Candidatus Borkfalkia</taxon>
    </lineage>
</organism>
<dbReference type="Pfam" id="PF02518">
    <property type="entry name" value="HATPase_c"/>
    <property type="match status" value="1"/>
</dbReference>
<dbReference type="EMBL" id="DXFD01000077">
    <property type="protein sequence ID" value="HIX47030.1"/>
    <property type="molecule type" value="Genomic_DNA"/>
</dbReference>
<dbReference type="InterPro" id="IPR003661">
    <property type="entry name" value="HisK_dim/P_dom"/>
</dbReference>
<evidence type="ECO:0000256" key="11">
    <source>
        <dbReference type="ARBA" id="ARBA00022989"/>
    </source>
</evidence>
<dbReference type="SMART" id="SM00387">
    <property type="entry name" value="HATPase_c"/>
    <property type="match status" value="1"/>
</dbReference>
<accession>A0A9D1VU60</accession>
<feature type="domain" description="HAMP" evidence="16">
    <location>
        <begin position="214"/>
        <end position="267"/>
    </location>
</feature>
<dbReference type="CDD" id="cd06225">
    <property type="entry name" value="HAMP"/>
    <property type="match status" value="1"/>
</dbReference>
<evidence type="ECO:0000256" key="4">
    <source>
        <dbReference type="ARBA" id="ARBA00022475"/>
    </source>
</evidence>
<dbReference type="Gene3D" id="6.10.340.10">
    <property type="match status" value="1"/>
</dbReference>
<dbReference type="Proteomes" id="UP000824249">
    <property type="component" value="Unassembled WGS sequence"/>
</dbReference>
<sequence length="492" mass="55079">MTRKRHIYGINFILWLSFIAFAAVIIFLTWIFQTMLLRVFFGADMTKELTSVGDKAYGDIGFLMGIPGGEDEINRYLVQVMNENDLVTAYLLDNSGNILYPTEVIDPDGYGLVAEPDTAVFRRAVAYLDEAIEDGREFACGLAAVIGGENYVYIARYPAGRYAVDMNTTGDIYLYVNYSTQLAEAALSSMRVQLIAIAILVIFLALVLSALLSLWLTKPIKRITRAAKRMAGGDFSVNFKGEYSYAEMDALAETLDYAKEEIGKSDSLQKEVLANVTHDLKTPLTMIKAYASMIQEISGADPEKRAKHTQVIIDESDRLTSLVNDILNISKIRSGMDTLKLSRLNLSDFIRTVLERFEYLTETQGFTIEKDIEAGLYTEADAEKLEQVVYNLVGNAVNYTGEDKKIAVGLHRAEKGELRFTVTDTGKGIPEEERATIWDRYYRSAETHKRPIKGTGLGLSIVKTILLRHDFRFGVESEVGKGSTFYVLFPEK</sequence>
<feature type="domain" description="Histidine kinase" evidence="15">
    <location>
        <begin position="275"/>
        <end position="492"/>
    </location>
</feature>
<dbReference type="PANTHER" id="PTHR45528:SF1">
    <property type="entry name" value="SENSOR HISTIDINE KINASE CPXA"/>
    <property type="match status" value="1"/>
</dbReference>
<dbReference type="SUPFAM" id="SSF47384">
    <property type="entry name" value="Homodimeric domain of signal transducing histidine kinase"/>
    <property type="match status" value="1"/>
</dbReference>
<evidence type="ECO:0000256" key="12">
    <source>
        <dbReference type="ARBA" id="ARBA00023012"/>
    </source>
</evidence>
<keyword evidence="8" id="KW-0547">Nucleotide-binding</keyword>
<dbReference type="InterPro" id="IPR003594">
    <property type="entry name" value="HATPase_dom"/>
</dbReference>
<dbReference type="Pfam" id="PF00512">
    <property type="entry name" value="HisKA"/>
    <property type="match status" value="1"/>
</dbReference>
<keyword evidence="4" id="KW-1003">Cell membrane</keyword>
<dbReference type="InterPro" id="IPR036097">
    <property type="entry name" value="HisK_dim/P_sf"/>
</dbReference>
<dbReference type="PROSITE" id="PS50109">
    <property type="entry name" value="HIS_KIN"/>
    <property type="match status" value="1"/>
</dbReference>
<feature type="transmembrane region" description="Helical" evidence="14">
    <location>
        <begin position="12"/>
        <end position="32"/>
    </location>
</feature>
<keyword evidence="5" id="KW-0597">Phosphoprotein</keyword>
<protein>
    <recommendedName>
        <fullName evidence="3">histidine kinase</fullName>
        <ecNumber evidence="3">2.7.13.3</ecNumber>
    </recommendedName>
</protein>